<reference evidence="2" key="1">
    <citation type="submission" date="2018-12" db="EMBL/GenBank/DDBJ databases">
        <title>Novel natural products biosynthetic potential of the class Ktedonobacteria.</title>
        <authorList>
            <person name="Zheng Y."/>
            <person name="Saitou A."/>
            <person name="Wang C.M."/>
            <person name="Toyoda A."/>
            <person name="Minakuchi Y."/>
            <person name="Sekiguchi Y."/>
            <person name="Ueda K."/>
            <person name="Takano H."/>
            <person name="Sakai Y."/>
            <person name="Yokota A."/>
            <person name="Yabe S."/>
        </authorList>
    </citation>
    <scope>NUCLEOTIDE SEQUENCE</scope>
    <source>
        <strain evidence="2">A3-2</strain>
    </source>
</reference>
<dbReference type="AlphaFoldDB" id="A0A455SXX1"/>
<name>A0A455SXX1_9CHLR</name>
<protein>
    <recommendedName>
        <fullName evidence="3">Hemerythrin-like domain-containing protein</fullName>
    </recommendedName>
</protein>
<evidence type="ECO:0000256" key="1">
    <source>
        <dbReference type="SAM" id="MobiDB-lite"/>
    </source>
</evidence>
<gene>
    <name evidence="2" type="ORF">KTA_14060</name>
</gene>
<feature type="compositionally biased region" description="Basic and acidic residues" evidence="1">
    <location>
        <begin position="1"/>
        <end position="14"/>
    </location>
</feature>
<feature type="region of interest" description="Disordered" evidence="1">
    <location>
        <begin position="1"/>
        <end position="20"/>
    </location>
</feature>
<evidence type="ECO:0000313" key="2">
    <source>
        <dbReference type="EMBL" id="BBH93207.1"/>
    </source>
</evidence>
<accession>A0A455SXX1</accession>
<dbReference type="EMBL" id="AP019377">
    <property type="protein sequence ID" value="BBH93207.1"/>
    <property type="molecule type" value="Genomic_DNA"/>
</dbReference>
<organism evidence="2">
    <name type="scientific">Thermogemmatispora argillosa</name>
    <dbReference type="NCBI Taxonomy" id="2045280"/>
    <lineage>
        <taxon>Bacteria</taxon>
        <taxon>Bacillati</taxon>
        <taxon>Chloroflexota</taxon>
        <taxon>Ktedonobacteria</taxon>
        <taxon>Thermogemmatisporales</taxon>
        <taxon>Thermogemmatisporaceae</taxon>
        <taxon>Thermogemmatispora</taxon>
    </lineage>
</organism>
<sequence>MVSDRQARGSHEEPGPPSEQAARLLQRLAAEYEAARRGLAQASCDYSRRALVEAHLQVVTACQAELSQLLGEEQALTLIRLCLAQVDQHLAAEEGEAAAGPGDRLAT</sequence>
<evidence type="ECO:0008006" key="3">
    <source>
        <dbReference type="Google" id="ProtNLM"/>
    </source>
</evidence>
<proteinExistence type="predicted"/>